<feature type="non-terminal residue" evidence="2">
    <location>
        <position position="1"/>
    </location>
</feature>
<evidence type="ECO:0000313" key="3">
    <source>
        <dbReference type="Proteomes" id="UP000250140"/>
    </source>
</evidence>
<feature type="domain" description="Heterokaryon incompatibility" evidence="1">
    <location>
        <begin position="8"/>
        <end position="49"/>
    </location>
</feature>
<dbReference type="InterPro" id="IPR010730">
    <property type="entry name" value="HET"/>
</dbReference>
<dbReference type="Proteomes" id="UP000250140">
    <property type="component" value="Unassembled WGS sequence"/>
</dbReference>
<dbReference type="EMBL" id="KV750714">
    <property type="protein sequence ID" value="OCL03565.1"/>
    <property type="molecule type" value="Genomic_DNA"/>
</dbReference>
<evidence type="ECO:0000259" key="1">
    <source>
        <dbReference type="Pfam" id="PF06985"/>
    </source>
</evidence>
<gene>
    <name evidence="2" type="ORF">AOQ84DRAFT_418908</name>
</gene>
<reference evidence="2 3" key="1">
    <citation type="journal article" date="2016" name="Nat. Commun.">
        <title>Ectomycorrhizal ecology is imprinted in the genome of the dominant symbiotic fungus Cenococcum geophilum.</title>
        <authorList>
            <consortium name="DOE Joint Genome Institute"/>
            <person name="Peter M."/>
            <person name="Kohler A."/>
            <person name="Ohm R.A."/>
            <person name="Kuo A."/>
            <person name="Krutzmann J."/>
            <person name="Morin E."/>
            <person name="Arend M."/>
            <person name="Barry K.W."/>
            <person name="Binder M."/>
            <person name="Choi C."/>
            <person name="Clum A."/>
            <person name="Copeland A."/>
            <person name="Grisel N."/>
            <person name="Haridas S."/>
            <person name="Kipfer T."/>
            <person name="LaButti K."/>
            <person name="Lindquist E."/>
            <person name="Lipzen A."/>
            <person name="Maire R."/>
            <person name="Meier B."/>
            <person name="Mihaltcheva S."/>
            <person name="Molinier V."/>
            <person name="Murat C."/>
            <person name="Poggeler S."/>
            <person name="Quandt C.A."/>
            <person name="Sperisen C."/>
            <person name="Tritt A."/>
            <person name="Tisserant E."/>
            <person name="Crous P.W."/>
            <person name="Henrissat B."/>
            <person name="Nehls U."/>
            <person name="Egli S."/>
            <person name="Spatafora J.W."/>
            <person name="Grigoriev I.V."/>
            <person name="Martin F.M."/>
        </authorList>
    </citation>
    <scope>NUCLEOTIDE SEQUENCE [LARGE SCALE GENOMIC DNA]</scope>
    <source>
        <strain evidence="2 3">CBS 207.34</strain>
    </source>
</reference>
<organism evidence="2 3">
    <name type="scientific">Glonium stellatum</name>
    <dbReference type="NCBI Taxonomy" id="574774"/>
    <lineage>
        <taxon>Eukaryota</taxon>
        <taxon>Fungi</taxon>
        <taxon>Dikarya</taxon>
        <taxon>Ascomycota</taxon>
        <taxon>Pezizomycotina</taxon>
        <taxon>Dothideomycetes</taxon>
        <taxon>Pleosporomycetidae</taxon>
        <taxon>Gloniales</taxon>
        <taxon>Gloniaceae</taxon>
        <taxon>Glonium</taxon>
    </lineage>
</organism>
<sequence>SLEHGPLLAVIEDAIKVIEELRLRLIWIDGYYIPQNDEEQKLALIETMD</sequence>
<dbReference type="Pfam" id="PF06985">
    <property type="entry name" value="HET"/>
    <property type="match status" value="1"/>
</dbReference>
<accession>A0A8E2ERL8</accession>
<name>A0A8E2ERL8_9PEZI</name>
<proteinExistence type="predicted"/>
<dbReference type="AlphaFoldDB" id="A0A8E2ERL8"/>
<keyword evidence="3" id="KW-1185">Reference proteome</keyword>
<evidence type="ECO:0000313" key="2">
    <source>
        <dbReference type="EMBL" id="OCL03565.1"/>
    </source>
</evidence>
<protein>
    <recommendedName>
        <fullName evidence="1">Heterokaryon incompatibility domain-containing protein</fullName>
    </recommendedName>
</protein>